<gene>
    <name evidence="2" type="ORF">GCM10010497_43230</name>
</gene>
<evidence type="ECO:0000259" key="1">
    <source>
        <dbReference type="Pfam" id="PF19054"/>
    </source>
</evidence>
<dbReference type="InterPro" id="IPR043917">
    <property type="entry name" value="DUF5753"/>
</dbReference>
<evidence type="ECO:0000313" key="3">
    <source>
        <dbReference type="Proteomes" id="UP000642014"/>
    </source>
</evidence>
<evidence type="ECO:0000313" key="2">
    <source>
        <dbReference type="EMBL" id="GGR35779.1"/>
    </source>
</evidence>
<reference evidence="2 3" key="1">
    <citation type="journal article" date="2014" name="Int. J. Syst. Evol. Microbiol.">
        <title>Complete genome sequence of Corynebacterium casei LMG S-19264T (=DSM 44701T), isolated from a smear-ripened cheese.</title>
        <authorList>
            <consortium name="US DOE Joint Genome Institute (JGI-PGF)"/>
            <person name="Walter F."/>
            <person name="Albersmeier A."/>
            <person name="Kalinowski J."/>
            <person name="Ruckert C."/>
        </authorList>
    </citation>
    <scope>NUCLEOTIDE SEQUENCE [LARGE SCALE GENOMIC DNA]</scope>
    <source>
        <strain evidence="2 3">JCM 4205</strain>
    </source>
</reference>
<comment type="caution">
    <text evidence="2">The sequence shown here is derived from an EMBL/GenBank/DDBJ whole genome shotgun (WGS) entry which is preliminary data.</text>
</comment>
<accession>A0AAV4KR17</accession>
<dbReference type="Pfam" id="PF19054">
    <property type="entry name" value="DUF5753"/>
    <property type="match status" value="1"/>
</dbReference>
<dbReference type="EMBL" id="BMSJ01000008">
    <property type="protein sequence ID" value="GGR35779.1"/>
    <property type="molecule type" value="Genomic_DNA"/>
</dbReference>
<organism evidence="2 3">
    <name type="scientific">Streptomyces cinereoruber</name>
    <dbReference type="NCBI Taxonomy" id="67260"/>
    <lineage>
        <taxon>Bacteria</taxon>
        <taxon>Bacillati</taxon>
        <taxon>Actinomycetota</taxon>
        <taxon>Actinomycetes</taxon>
        <taxon>Kitasatosporales</taxon>
        <taxon>Streptomycetaceae</taxon>
        <taxon>Streptomyces</taxon>
    </lineage>
</organism>
<name>A0AAV4KR17_9ACTN</name>
<proteinExistence type="predicted"/>
<dbReference type="Proteomes" id="UP000642014">
    <property type="component" value="Unassembled WGS sequence"/>
</dbReference>
<protein>
    <recommendedName>
        <fullName evidence="1">DUF5753 domain-containing protein</fullName>
    </recommendedName>
</protein>
<dbReference type="AlphaFoldDB" id="A0AAV4KR17"/>
<feature type="domain" description="DUF5753" evidence="1">
    <location>
        <begin position="4"/>
        <end position="111"/>
    </location>
</feature>
<sequence length="117" mass="12801">MIFVVMDESCIRRPVGGPKVMDAQLERLAEFADSPNALLQIAPYAIGERRTFDLPVNLLTLADRSMVGYTESQAQGHFDRQMTSVVPMLTAHHQLQAASLSQAESVAAIQEARKGTS</sequence>